<dbReference type="Proteomes" id="UP000247584">
    <property type="component" value="Unassembled WGS sequence"/>
</dbReference>
<sequence>MNLAPNGACLCFDGFYVSQVSGKFLSERGSHRCLVLFCVSVMAFSQSYDSCCARGESRGQMSPCTRASSPSLSRAHKLVASQHSPCSTFEPRHPCLGYANLQQRPRRLRRGNWCNSAIIALLEIAYIPTDIRLFPRHRRNCDRRKQGRILFLTNSAFPTSM</sequence>
<reference evidence="1 2" key="1">
    <citation type="submission" date="2018-06" db="EMBL/GenBank/DDBJ databases">
        <title>Genomic Encyclopedia of Type Strains, Phase III (KMG-III): the genomes of soil and plant-associated and newly described type strains.</title>
        <authorList>
            <person name="Whitman W."/>
        </authorList>
    </citation>
    <scope>NUCLEOTIDE SEQUENCE [LARGE SCALE GENOMIC DNA]</scope>
    <source>
        <strain evidence="1 2">JC5</strain>
    </source>
</reference>
<gene>
    <name evidence="1" type="ORF">C8J23_1575</name>
</gene>
<proteinExistence type="predicted"/>
<name>A0ABX5PHM3_9GAMM</name>
<evidence type="ECO:0000313" key="1">
    <source>
        <dbReference type="EMBL" id="PYE53710.1"/>
    </source>
</evidence>
<protein>
    <submittedName>
        <fullName evidence="1">Uncharacterized protein</fullName>
    </submittedName>
</protein>
<comment type="caution">
    <text evidence="1">The sequence shown here is derived from an EMBL/GenBank/DDBJ whole genome shotgun (WGS) entry which is preliminary data.</text>
</comment>
<keyword evidence="2" id="KW-1185">Reference proteome</keyword>
<evidence type="ECO:0000313" key="2">
    <source>
        <dbReference type="Proteomes" id="UP000247584"/>
    </source>
</evidence>
<dbReference type="EMBL" id="QJSY01000057">
    <property type="protein sequence ID" value="PYE53710.1"/>
    <property type="molecule type" value="Genomic_DNA"/>
</dbReference>
<organism evidence="1 2">
    <name type="scientific">Shewanella chilikensis</name>
    <dbReference type="NCBI Taxonomy" id="558541"/>
    <lineage>
        <taxon>Bacteria</taxon>
        <taxon>Pseudomonadati</taxon>
        <taxon>Pseudomonadota</taxon>
        <taxon>Gammaproteobacteria</taxon>
        <taxon>Alteromonadales</taxon>
        <taxon>Shewanellaceae</taxon>
        <taxon>Shewanella</taxon>
    </lineage>
</organism>
<accession>A0ABX5PHM3</accession>